<organism evidence="2 3">
    <name type="scientific">Komagataeibacter swingsii</name>
    <dbReference type="NCBI Taxonomy" id="215220"/>
    <lineage>
        <taxon>Bacteria</taxon>
        <taxon>Pseudomonadati</taxon>
        <taxon>Pseudomonadota</taxon>
        <taxon>Alphaproteobacteria</taxon>
        <taxon>Acetobacterales</taxon>
        <taxon>Acetobacteraceae</taxon>
        <taxon>Komagataeibacter</taxon>
    </lineage>
</organism>
<protein>
    <submittedName>
        <fullName evidence="2">NAD(P)-dependent oxidoreductase</fullName>
    </submittedName>
</protein>
<dbReference type="Proteomes" id="UP000522590">
    <property type="component" value="Unassembled WGS sequence"/>
</dbReference>
<evidence type="ECO:0000313" key="2">
    <source>
        <dbReference type="EMBL" id="NVN36754.1"/>
    </source>
</evidence>
<dbReference type="GO" id="GO:0051536">
    <property type="term" value="F:iron-sulfur cluster binding"/>
    <property type="evidence" value="ECO:0007669"/>
    <property type="project" value="InterPro"/>
</dbReference>
<dbReference type="InterPro" id="IPR036188">
    <property type="entry name" value="FAD/NAD-bd_sf"/>
</dbReference>
<dbReference type="PANTHER" id="PTHR42783">
    <property type="entry name" value="GLUTAMATE SYNTHASE [NADPH] SMALL CHAIN"/>
    <property type="match status" value="1"/>
</dbReference>
<evidence type="ECO:0000313" key="3">
    <source>
        <dbReference type="Proteomes" id="UP000522590"/>
    </source>
</evidence>
<dbReference type="AlphaFoldDB" id="A0A850NZT8"/>
<dbReference type="GO" id="GO:0016491">
    <property type="term" value="F:oxidoreductase activity"/>
    <property type="evidence" value="ECO:0007669"/>
    <property type="project" value="InterPro"/>
</dbReference>
<dbReference type="Pfam" id="PF14691">
    <property type="entry name" value="Fer4_20"/>
    <property type="match status" value="1"/>
</dbReference>
<accession>A0A850NZT8</accession>
<comment type="caution">
    <text evidence="2">The sequence shown here is derived from an EMBL/GenBank/DDBJ whole genome shotgun (WGS) entry which is preliminary data.</text>
</comment>
<evidence type="ECO:0000259" key="1">
    <source>
        <dbReference type="PROSITE" id="PS51379"/>
    </source>
</evidence>
<dbReference type="SUPFAM" id="SSF46548">
    <property type="entry name" value="alpha-helical ferredoxin"/>
    <property type="match status" value="1"/>
</dbReference>
<dbReference type="PRINTS" id="PR00419">
    <property type="entry name" value="ADXRDTASE"/>
</dbReference>
<dbReference type="PANTHER" id="PTHR42783:SF3">
    <property type="entry name" value="GLUTAMATE SYNTHASE [NADPH] SMALL CHAIN-RELATED"/>
    <property type="match status" value="1"/>
</dbReference>
<dbReference type="InterPro" id="IPR023753">
    <property type="entry name" value="FAD/NAD-binding_dom"/>
</dbReference>
<dbReference type="RefSeq" id="WP_176642938.1">
    <property type="nucleotide sequence ID" value="NZ_JABXXS010000013.1"/>
</dbReference>
<gene>
    <name evidence="2" type="ORF">HUK81_07355</name>
</gene>
<reference evidence="2 3" key="1">
    <citation type="submission" date="2020-06" db="EMBL/GenBank/DDBJ databases">
        <title>Description of novel acetic acid bacteria.</title>
        <authorList>
            <person name="Sombolestani A."/>
        </authorList>
    </citation>
    <scope>NUCLEOTIDE SEQUENCE [LARGE SCALE GENOMIC DNA]</scope>
    <source>
        <strain evidence="2 3">LMG 25</strain>
    </source>
</reference>
<dbReference type="InterPro" id="IPR009051">
    <property type="entry name" value="Helical_ferredxn"/>
</dbReference>
<feature type="domain" description="4Fe-4S ferredoxin-type" evidence="1">
    <location>
        <begin position="31"/>
        <end position="61"/>
    </location>
</feature>
<dbReference type="InterPro" id="IPR028261">
    <property type="entry name" value="DPD_II"/>
</dbReference>
<proteinExistence type="predicted"/>
<dbReference type="Gene3D" id="3.50.50.60">
    <property type="entry name" value="FAD/NAD(P)-binding domain"/>
    <property type="match status" value="3"/>
</dbReference>
<name>A0A850NZT8_9PROT</name>
<dbReference type="EMBL" id="JABXXS010000013">
    <property type="protein sequence ID" value="NVN36754.1"/>
    <property type="molecule type" value="Genomic_DNA"/>
</dbReference>
<dbReference type="InterPro" id="IPR017896">
    <property type="entry name" value="4Fe4S_Fe-S-bd"/>
</dbReference>
<dbReference type="Pfam" id="PF07992">
    <property type="entry name" value="Pyr_redox_2"/>
    <property type="match status" value="1"/>
</dbReference>
<sequence>MPQGPDIAPGRLTDGELALNFSDAHPPLTHAQAVAEADRCLYCYDAPCIEACPTGIDIPRFIRAIATDNMAGAARIILESNILGGSCARVCPTEILCERACVHNTHGEGQPIRIGMLQRHATDWQMGHGGQPFTRAAATGRRIAIVGAGPAGLASAHRLAMHGHDVVIHDRHARAGGLNEYGVAAYKLADDFARREVDFLLSIGGIRFEGGRVLGRDMTVASLRRDHDAVFLAIGLAGVRSLAIEGEDLDGVMNAVDFIAGLRAADRQAVPVGRRVVVIGGGNTAVDAAVQARRLGAEDVTLAYRRGAEHMSATPVERAWAQANGVTLRLWAAPARLVARDGVLAGVEFARGRIGPDGRPVHDPDDTFVVEADMVLKAVGQTFMPGPLGGDSIAIADGRIMVDGTGQTTMPGVYAGGDCTPGADLTVAAVRDGRNAAEAIHAAFMAAGDRENGHG</sequence>
<dbReference type="SUPFAM" id="SSF51971">
    <property type="entry name" value="Nucleotide-binding domain"/>
    <property type="match status" value="1"/>
</dbReference>
<dbReference type="Gene3D" id="1.10.1060.10">
    <property type="entry name" value="Alpha-helical ferredoxin"/>
    <property type="match status" value="1"/>
</dbReference>
<dbReference type="PROSITE" id="PS51379">
    <property type="entry name" value="4FE4S_FER_2"/>
    <property type="match status" value="1"/>
</dbReference>